<keyword evidence="6 9" id="KW-0560">Oxidoreductase</keyword>
<dbReference type="EMBL" id="CAKLDM010000002">
    <property type="protein sequence ID" value="CAH0541427.1"/>
    <property type="molecule type" value="Genomic_DNA"/>
</dbReference>
<name>A0ABN8E6M7_9VIBR</name>
<organism evidence="9 10">
    <name type="scientific">Vibrio marisflavi CECT 7928</name>
    <dbReference type="NCBI Taxonomy" id="634439"/>
    <lineage>
        <taxon>Bacteria</taxon>
        <taxon>Pseudomonadati</taxon>
        <taxon>Pseudomonadota</taxon>
        <taxon>Gammaproteobacteria</taxon>
        <taxon>Vibrionales</taxon>
        <taxon>Vibrionaceae</taxon>
        <taxon>Vibrio</taxon>
    </lineage>
</organism>
<protein>
    <submittedName>
        <fullName evidence="9">2-octaprenyl-6-methoxyphenol hydroxylase</fullName>
        <ecNumber evidence="9">1.14.13.-</ecNumber>
    </submittedName>
</protein>
<evidence type="ECO:0000256" key="7">
    <source>
        <dbReference type="ARBA" id="ARBA00023033"/>
    </source>
</evidence>
<proteinExistence type="inferred from homology"/>
<evidence type="ECO:0000256" key="3">
    <source>
        <dbReference type="ARBA" id="ARBA00005349"/>
    </source>
</evidence>
<comment type="similarity">
    <text evidence="3">Belongs to the UbiH/COQ6 family.</text>
</comment>
<dbReference type="InterPro" id="IPR010971">
    <property type="entry name" value="UbiH/COQ6"/>
</dbReference>
<evidence type="ECO:0000256" key="1">
    <source>
        <dbReference type="ARBA" id="ARBA00001974"/>
    </source>
</evidence>
<dbReference type="PRINTS" id="PR00420">
    <property type="entry name" value="RNGMNOXGNASE"/>
</dbReference>
<sequence length="392" mass="43165">MTNYDIVIAGGAMAGMTLALALNDASKGKLKVAVVEPCELDHSKHPGFDSRCIALSHGTVQILRKYGLWEVLQPLATQIDDIHVSDRHHAGMTDISSKDLFVDALGYVVELAHVGREFQKLVDAIENIDYLCPDSVESIERSTKQVSVCLSSGSQIQANLLVAADGAGSTCCELLNMPSAEHDFEQSAVIANVVTSEQHNHRAFERFTENGPVALLPLSENRMSLVWCMAPKHVNEVIGLSDDEFLSRLQSEFGWRLGQFTQVGKRANYPLVLRTRMQNVSHRFAIVGNAAQTLHPIAGQGFNLGIRDVASLVEEIEKCIEDPGQHKVLAGFRTRRESDRINTIQLTSCLVHLFSNELPALRLARNLGLFAMDNLPQLKAPLLQQTLGLIDR</sequence>
<feature type="domain" description="FAD-binding" evidence="8">
    <location>
        <begin position="4"/>
        <end position="337"/>
    </location>
</feature>
<evidence type="ECO:0000313" key="9">
    <source>
        <dbReference type="EMBL" id="CAH0541427.1"/>
    </source>
</evidence>
<dbReference type="GO" id="GO:0016491">
    <property type="term" value="F:oxidoreductase activity"/>
    <property type="evidence" value="ECO:0007669"/>
    <property type="project" value="UniProtKB-KW"/>
</dbReference>
<evidence type="ECO:0000256" key="4">
    <source>
        <dbReference type="ARBA" id="ARBA00022630"/>
    </source>
</evidence>
<keyword evidence="5" id="KW-0274">FAD</keyword>
<comment type="pathway">
    <text evidence="2">Cofactor biosynthesis; ubiquinone biosynthesis.</text>
</comment>
<dbReference type="InterPro" id="IPR018168">
    <property type="entry name" value="Ubi_Hdrlase_CS"/>
</dbReference>
<dbReference type="NCBIfam" id="NF004356">
    <property type="entry name" value="PRK05732.1"/>
    <property type="match status" value="1"/>
</dbReference>
<dbReference type="Pfam" id="PF01494">
    <property type="entry name" value="FAD_binding_3"/>
    <property type="match status" value="1"/>
</dbReference>
<dbReference type="Gene3D" id="3.50.50.60">
    <property type="entry name" value="FAD/NAD(P)-binding domain"/>
    <property type="match status" value="2"/>
</dbReference>
<reference evidence="9" key="1">
    <citation type="submission" date="2021-11" db="EMBL/GenBank/DDBJ databases">
        <authorList>
            <person name="Rodrigo-Torres L."/>
            <person name="Arahal R. D."/>
            <person name="Lucena T."/>
        </authorList>
    </citation>
    <scope>NUCLEOTIDE SEQUENCE</scope>
    <source>
        <strain evidence="9">CECT 7928</strain>
    </source>
</reference>
<dbReference type="PANTHER" id="PTHR43876">
    <property type="entry name" value="UBIQUINONE BIOSYNTHESIS MONOOXYGENASE COQ6, MITOCHONDRIAL"/>
    <property type="match status" value="1"/>
</dbReference>
<dbReference type="NCBIfam" id="TIGR01984">
    <property type="entry name" value="UbiH"/>
    <property type="match status" value="1"/>
</dbReference>
<keyword evidence="4" id="KW-0285">Flavoprotein</keyword>
<dbReference type="InterPro" id="IPR002938">
    <property type="entry name" value="FAD-bd"/>
</dbReference>
<dbReference type="InterPro" id="IPR011295">
    <property type="entry name" value="UbiH"/>
</dbReference>
<dbReference type="InterPro" id="IPR051205">
    <property type="entry name" value="UbiH/COQ6_monooxygenase"/>
</dbReference>
<evidence type="ECO:0000259" key="8">
    <source>
        <dbReference type="Pfam" id="PF01494"/>
    </source>
</evidence>
<evidence type="ECO:0000256" key="5">
    <source>
        <dbReference type="ARBA" id="ARBA00022827"/>
    </source>
</evidence>
<dbReference type="NCBIfam" id="TIGR01988">
    <property type="entry name" value="Ubi-OHases"/>
    <property type="match status" value="1"/>
</dbReference>
<dbReference type="PROSITE" id="PS01304">
    <property type="entry name" value="UBIH"/>
    <property type="match status" value="1"/>
</dbReference>
<keyword evidence="7" id="KW-0503">Monooxygenase</keyword>
<evidence type="ECO:0000256" key="2">
    <source>
        <dbReference type="ARBA" id="ARBA00004749"/>
    </source>
</evidence>
<dbReference type="Proteomes" id="UP000838748">
    <property type="component" value="Unassembled WGS sequence"/>
</dbReference>
<dbReference type="SUPFAM" id="SSF51905">
    <property type="entry name" value="FAD/NAD(P)-binding domain"/>
    <property type="match status" value="1"/>
</dbReference>
<accession>A0ABN8E6M7</accession>
<keyword evidence="10" id="KW-1185">Reference proteome</keyword>
<dbReference type="PANTHER" id="PTHR43876:SF8">
    <property type="entry name" value="2-OCTAPRENYL-6-METHOXYPHENOL HYDROXYLASE"/>
    <property type="match status" value="1"/>
</dbReference>
<comment type="cofactor">
    <cofactor evidence="1">
        <name>FAD</name>
        <dbReference type="ChEBI" id="CHEBI:57692"/>
    </cofactor>
</comment>
<gene>
    <name evidence="9" type="primary">ubiH</name>
    <name evidence="9" type="ORF">VMF7928_03553</name>
</gene>
<evidence type="ECO:0000256" key="6">
    <source>
        <dbReference type="ARBA" id="ARBA00023002"/>
    </source>
</evidence>
<dbReference type="RefSeq" id="WP_237363029.1">
    <property type="nucleotide sequence ID" value="NZ_CAKLDM010000002.1"/>
</dbReference>
<comment type="caution">
    <text evidence="9">The sequence shown here is derived from an EMBL/GenBank/DDBJ whole genome shotgun (WGS) entry which is preliminary data.</text>
</comment>
<dbReference type="EC" id="1.14.13.-" evidence="9"/>
<dbReference type="InterPro" id="IPR036188">
    <property type="entry name" value="FAD/NAD-bd_sf"/>
</dbReference>
<evidence type="ECO:0000313" key="10">
    <source>
        <dbReference type="Proteomes" id="UP000838748"/>
    </source>
</evidence>